<dbReference type="Gene3D" id="3.90.1150.10">
    <property type="entry name" value="Aspartate Aminotransferase, domain 1"/>
    <property type="match status" value="1"/>
</dbReference>
<sequence>MFTANGYYSQLHGNYLFYEVGKRAAAFAAAHPKAELIRMGIGDVTRPLVPAVVEALHKAVDDMSHAETFHGYGPDFGYEFLRQAILNRDYTSRGVSLELDEIFVSDGAKCDVGNIQEIFSSDTIVAVTDPVYPVYVDTNVMSGRGGAFSESKGGYEKIVYMSGSEENGFVADLPREHVDVMYLCFPNNPTGVTLTKEQLKAYVDYARNNGTLILYDSAYESYISDPSLPHSIYEVEGAKECAIEFRSMSKTAGFTGTRCAYTVVPKALVCKDSFGNEVRLRDLWARRVSTKFNGVAYITQRGAEAAYSKVGNEEIMEVVAYYMENARIIREGLENAGYKVFGGVNAPYIWLKVPHGDSWKFYDELLSQYNIIGTPGEGFGAAGEGFFRMTAFATRESTIKAMERIKKGGV</sequence>
<evidence type="ECO:0000256" key="4">
    <source>
        <dbReference type="ARBA" id="ARBA00022898"/>
    </source>
</evidence>
<keyword evidence="4" id="KW-0663">Pyridoxal phosphate</keyword>
<evidence type="ECO:0000256" key="2">
    <source>
        <dbReference type="ARBA" id="ARBA00022576"/>
    </source>
</evidence>
<proteinExistence type="inferred from homology"/>
<dbReference type="SUPFAM" id="SSF53383">
    <property type="entry name" value="PLP-dependent transferases"/>
    <property type="match status" value="1"/>
</dbReference>
<dbReference type="PANTHER" id="PTHR43144">
    <property type="entry name" value="AMINOTRANSFERASE"/>
    <property type="match status" value="1"/>
</dbReference>
<gene>
    <name evidence="6" type="primary">dapL_28</name>
    <name evidence="6" type="ORF">SDC9_87808</name>
</gene>
<dbReference type="EMBL" id="VSSQ01009264">
    <property type="protein sequence ID" value="MPM41158.1"/>
    <property type="molecule type" value="Genomic_DNA"/>
</dbReference>
<feature type="domain" description="Aminotransferase class I/classII large" evidence="5">
    <location>
        <begin position="35"/>
        <end position="401"/>
    </location>
</feature>
<keyword evidence="2 6" id="KW-0032">Aminotransferase</keyword>
<evidence type="ECO:0000256" key="3">
    <source>
        <dbReference type="ARBA" id="ARBA00022679"/>
    </source>
</evidence>
<dbReference type="FunFam" id="3.40.640.10:FF:000099">
    <property type="entry name" value="LL-diaminopimelate aminotransferase, chloroplastic"/>
    <property type="match status" value="1"/>
</dbReference>
<comment type="cofactor">
    <cofactor evidence="1">
        <name>pyridoxal 5'-phosphate</name>
        <dbReference type="ChEBI" id="CHEBI:597326"/>
    </cofactor>
</comment>
<name>A0A644ZLD1_9ZZZZ</name>
<dbReference type="CDD" id="cd00609">
    <property type="entry name" value="AAT_like"/>
    <property type="match status" value="1"/>
</dbReference>
<dbReference type="InterPro" id="IPR019942">
    <property type="entry name" value="DapL/ALD1"/>
</dbReference>
<dbReference type="GO" id="GO:0010285">
    <property type="term" value="F:L,L-diaminopimelate aminotransferase activity"/>
    <property type="evidence" value="ECO:0007669"/>
    <property type="project" value="UniProtKB-EC"/>
</dbReference>
<dbReference type="Pfam" id="PF00155">
    <property type="entry name" value="Aminotran_1_2"/>
    <property type="match status" value="1"/>
</dbReference>
<reference evidence="6" key="1">
    <citation type="submission" date="2019-08" db="EMBL/GenBank/DDBJ databases">
        <authorList>
            <person name="Kucharzyk K."/>
            <person name="Murdoch R.W."/>
            <person name="Higgins S."/>
            <person name="Loffler F."/>
        </authorList>
    </citation>
    <scope>NUCLEOTIDE SEQUENCE</scope>
</reference>
<dbReference type="InterPro" id="IPR004839">
    <property type="entry name" value="Aminotransferase_I/II_large"/>
</dbReference>
<dbReference type="InterPro" id="IPR015421">
    <property type="entry name" value="PyrdxlP-dep_Trfase_major"/>
</dbReference>
<protein>
    <submittedName>
        <fullName evidence="6">LL-diaminopimelate aminotransferase</fullName>
        <ecNumber evidence="6">2.6.1.83</ecNumber>
    </submittedName>
</protein>
<dbReference type="NCBIfam" id="TIGR03542">
    <property type="entry name" value="DAPAT_plant"/>
    <property type="match status" value="1"/>
</dbReference>
<keyword evidence="3 6" id="KW-0808">Transferase</keyword>
<dbReference type="InterPro" id="IPR015424">
    <property type="entry name" value="PyrdxlP-dep_Trfase"/>
</dbReference>
<accession>A0A644ZLD1</accession>
<organism evidence="6">
    <name type="scientific">bioreactor metagenome</name>
    <dbReference type="NCBI Taxonomy" id="1076179"/>
    <lineage>
        <taxon>unclassified sequences</taxon>
        <taxon>metagenomes</taxon>
        <taxon>ecological metagenomes</taxon>
    </lineage>
</organism>
<comment type="caution">
    <text evidence="6">The sequence shown here is derived from an EMBL/GenBank/DDBJ whole genome shotgun (WGS) entry which is preliminary data.</text>
</comment>
<dbReference type="AlphaFoldDB" id="A0A644ZLD1"/>
<dbReference type="EC" id="2.6.1.83" evidence="6"/>
<dbReference type="Gene3D" id="3.40.640.10">
    <property type="entry name" value="Type I PLP-dependent aspartate aminotransferase-like (Major domain)"/>
    <property type="match status" value="1"/>
</dbReference>
<evidence type="ECO:0000256" key="1">
    <source>
        <dbReference type="ARBA" id="ARBA00001933"/>
    </source>
</evidence>
<dbReference type="HAMAP" id="MF_01642">
    <property type="entry name" value="DapL_aminotrans_1"/>
    <property type="match status" value="1"/>
</dbReference>
<dbReference type="InterPro" id="IPR015422">
    <property type="entry name" value="PyrdxlP-dep_Trfase_small"/>
</dbReference>
<dbReference type="GO" id="GO:0030170">
    <property type="term" value="F:pyridoxal phosphate binding"/>
    <property type="evidence" value="ECO:0007669"/>
    <property type="project" value="InterPro"/>
</dbReference>
<evidence type="ECO:0000259" key="5">
    <source>
        <dbReference type="Pfam" id="PF00155"/>
    </source>
</evidence>
<evidence type="ECO:0000313" key="6">
    <source>
        <dbReference type="EMBL" id="MPM41158.1"/>
    </source>
</evidence>